<evidence type="ECO:0000256" key="2">
    <source>
        <dbReference type="ARBA" id="ARBA00022448"/>
    </source>
</evidence>
<evidence type="ECO:0000256" key="6">
    <source>
        <dbReference type="ARBA" id="ARBA00022989"/>
    </source>
</evidence>
<dbReference type="PANTHER" id="PTHR35011">
    <property type="entry name" value="2,3-DIKETO-L-GULONATE TRAP TRANSPORTER SMALL PERMEASE PROTEIN YIAM"/>
    <property type="match status" value="1"/>
</dbReference>
<dbReference type="PANTHER" id="PTHR35011:SF2">
    <property type="entry name" value="2,3-DIKETO-L-GULONATE TRAP TRANSPORTER SMALL PERMEASE PROTEIN YIAM"/>
    <property type="match status" value="1"/>
</dbReference>
<keyword evidence="3" id="KW-1003">Cell membrane</keyword>
<keyword evidence="12" id="KW-1185">Reference proteome</keyword>
<accession>A0AAU0ULF1</accession>
<keyword evidence="7 9" id="KW-0472">Membrane</keyword>
<comment type="subcellular location">
    <subcellularLocation>
        <location evidence="1">Cell inner membrane</location>
        <topology evidence="1">Multi-pass membrane protein</topology>
    </subcellularLocation>
</comment>
<reference evidence="11 12" key="1">
    <citation type="submission" date="2023-04" db="EMBL/GenBank/DDBJ databases">
        <authorList>
            <person name="Hsu D."/>
        </authorList>
    </citation>
    <scope>NUCLEOTIDE SEQUENCE [LARGE SCALE GENOMIC DNA]</scope>
    <source>
        <strain evidence="11 12">MK1</strain>
    </source>
</reference>
<dbReference type="InterPro" id="IPR007387">
    <property type="entry name" value="TRAP_DctQ"/>
</dbReference>
<sequence>MAEKKQSKFSDMLGKLETGLITVLLGGMTIVVFLQVFFRFVVKGSLPWSEELARYLMVWAVFIGASIGAREGAHIGVEAVVNVLPKRLKRGSIVVSGLLSVIFSIVVMVLSFQVIAVLVSTGQKSPAMQMPMYWAYLAIPVGSIFMAIRFFQAMVEKFQAPRGEG</sequence>
<dbReference type="EMBL" id="CP121694">
    <property type="protein sequence ID" value="WRO21579.1"/>
    <property type="molecule type" value="Genomic_DNA"/>
</dbReference>
<protein>
    <submittedName>
        <fullName evidence="11">TRAP transporter small permease</fullName>
    </submittedName>
</protein>
<evidence type="ECO:0000256" key="3">
    <source>
        <dbReference type="ARBA" id="ARBA00022475"/>
    </source>
</evidence>
<keyword evidence="6 9" id="KW-1133">Transmembrane helix</keyword>
<evidence type="ECO:0000256" key="4">
    <source>
        <dbReference type="ARBA" id="ARBA00022519"/>
    </source>
</evidence>
<keyword evidence="4" id="KW-0997">Cell inner membrane</keyword>
<evidence type="ECO:0000256" key="9">
    <source>
        <dbReference type="SAM" id="Phobius"/>
    </source>
</evidence>
<evidence type="ECO:0000313" key="12">
    <source>
        <dbReference type="Proteomes" id="UP001329915"/>
    </source>
</evidence>
<evidence type="ECO:0000256" key="1">
    <source>
        <dbReference type="ARBA" id="ARBA00004429"/>
    </source>
</evidence>
<comment type="similarity">
    <text evidence="8">Belongs to the TRAP transporter small permease family.</text>
</comment>
<name>A0AAU0ULF1_9FIRM</name>
<dbReference type="GO" id="GO:0022857">
    <property type="term" value="F:transmembrane transporter activity"/>
    <property type="evidence" value="ECO:0007669"/>
    <property type="project" value="TreeGrafter"/>
</dbReference>
<feature type="transmembrane region" description="Helical" evidence="9">
    <location>
        <begin position="52"/>
        <end position="73"/>
    </location>
</feature>
<evidence type="ECO:0000259" key="10">
    <source>
        <dbReference type="Pfam" id="PF04290"/>
    </source>
</evidence>
<dbReference type="RefSeq" id="WP_366924415.1">
    <property type="nucleotide sequence ID" value="NZ_CP121694.1"/>
</dbReference>
<evidence type="ECO:0000313" key="11">
    <source>
        <dbReference type="EMBL" id="WRO21579.1"/>
    </source>
</evidence>
<organism evidence="11 12">
    <name type="scientific">Metallumcola ferriviriculae</name>
    <dbReference type="NCBI Taxonomy" id="3039180"/>
    <lineage>
        <taxon>Bacteria</taxon>
        <taxon>Bacillati</taxon>
        <taxon>Bacillota</taxon>
        <taxon>Clostridia</taxon>
        <taxon>Neomoorellales</taxon>
        <taxon>Desulfitibacteraceae</taxon>
        <taxon>Metallumcola</taxon>
    </lineage>
</organism>
<feature type="transmembrane region" description="Helical" evidence="9">
    <location>
        <begin position="93"/>
        <end position="121"/>
    </location>
</feature>
<gene>
    <name evidence="11" type="ORF">MFMK1_001389</name>
</gene>
<feature type="transmembrane region" description="Helical" evidence="9">
    <location>
        <begin position="133"/>
        <end position="151"/>
    </location>
</feature>
<dbReference type="KEGG" id="dbc:MFMK1_001389"/>
<feature type="transmembrane region" description="Helical" evidence="9">
    <location>
        <begin position="20"/>
        <end position="40"/>
    </location>
</feature>
<dbReference type="Pfam" id="PF04290">
    <property type="entry name" value="DctQ"/>
    <property type="match status" value="1"/>
</dbReference>
<evidence type="ECO:0000256" key="8">
    <source>
        <dbReference type="ARBA" id="ARBA00038436"/>
    </source>
</evidence>
<proteinExistence type="inferred from homology"/>
<evidence type="ECO:0000256" key="7">
    <source>
        <dbReference type="ARBA" id="ARBA00023136"/>
    </source>
</evidence>
<dbReference type="InterPro" id="IPR055348">
    <property type="entry name" value="DctQ"/>
</dbReference>
<keyword evidence="5 9" id="KW-0812">Transmembrane</keyword>
<feature type="domain" description="Tripartite ATP-independent periplasmic transporters DctQ component" evidence="10">
    <location>
        <begin position="28"/>
        <end position="159"/>
    </location>
</feature>
<dbReference type="GO" id="GO:0005886">
    <property type="term" value="C:plasma membrane"/>
    <property type="evidence" value="ECO:0007669"/>
    <property type="project" value="UniProtKB-SubCell"/>
</dbReference>
<keyword evidence="2" id="KW-0813">Transport</keyword>
<dbReference type="GO" id="GO:0015740">
    <property type="term" value="P:C4-dicarboxylate transport"/>
    <property type="evidence" value="ECO:0007669"/>
    <property type="project" value="TreeGrafter"/>
</dbReference>
<dbReference type="AlphaFoldDB" id="A0AAU0ULF1"/>
<evidence type="ECO:0000256" key="5">
    <source>
        <dbReference type="ARBA" id="ARBA00022692"/>
    </source>
</evidence>
<dbReference type="Proteomes" id="UP001329915">
    <property type="component" value="Chromosome"/>
</dbReference>